<proteinExistence type="predicted"/>
<gene>
    <name evidence="1" type="ORF">Tci_011941</name>
</gene>
<organism evidence="1">
    <name type="scientific">Tanacetum cinerariifolium</name>
    <name type="common">Dalmatian daisy</name>
    <name type="synonym">Chrysanthemum cinerariifolium</name>
    <dbReference type="NCBI Taxonomy" id="118510"/>
    <lineage>
        <taxon>Eukaryota</taxon>
        <taxon>Viridiplantae</taxon>
        <taxon>Streptophyta</taxon>
        <taxon>Embryophyta</taxon>
        <taxon>Tracheophyta</taxon>
        <taxon>Spermatophyta</taxon>
        <taxon>Magnoliopsida</taxon>
        <taxon>eudicotyledons</taxon>
        <taxon>Gunneridae</taxon>
        <taxon>Pentapetalae</taxon>
        <taxon>asterids</taxon>
        <taxon>campanulids</taxon>
        <taxon>Asterales</taxon>
        <taxon>Asteraceae</taxon>
        <taxon>Asteroideae</taxon>
        <taxon>Anthemideae</taxon>
        <taxon>Anthemidinae</taxon>
        <taxon>Tanacetum</taxon>
    </lineage>
</organism>
<comment type="caution">
    <text evidence="1">The sequence shown here is derived from an EMBL/GenBank/DDBJ whole genome shotgun (WGS) entry which is preliminary data.</text>
</comment>
<accession>A0A6L2JSL0</accession>
<reference evidence="1" key="1">
    <citation type="journal article" date="2019" name="Sci. Rep.">
        <title>Draft genome of Tanacetum cinerariifolium, the natural source of mosquito coil.</title>
        <authorList>
            <person name="Yamashiro T."/>
            <person name="Shiraishi A."/>
            <person name="Satake H."/>
            <person name="Nakayama K."/>
        </authorList>
    </citation>
    <scope>NUCLEOTIDE SEQUENCE</scope>
</reference>
<sequence length="242" mass="28404">MNNSVPIAKALNYTSLLLLWMDQNLEIDGGDGGLDQREERRDEKKRLDHLKQDQIMLVIKRFSERKKVFRERKKTGKIRAKMFQIINEFHSISPFFVEFKKDDCRIAVERKKSKISRLPLVVGSSSFGAPRDRSYENYLLQNKVRGKKMRLVKHGLEECEFKITCNNDKSLSEIQLENDKESELVLVVVKVVHELDCRMVVKEIEDRLLKEIEKFGLWFEQDIDGESEDDNEKKLVVVNEEG</sequence>
<dbReference type="EMBL" id="BKCJ010001240">
    <property type="protein sequence ID" value="GEU39963.1"/>
    <property type="molecule type" value="Genomic_DNA"/>
</dbReference>
<evidence type="ECO:0000313" key="1">
    <source>
        <dbReference type="EMBL" id="GEU39963.1"/>
    </source>
</evidence>
<protein>
    <submittedName>
        <fullName evidence="1">Uncharacterized protein</fullName>
    </submittedName>
</protein>
<dbReference type="AlphaFoldDB" id="A0A6L2JSL0"/>
<name>A0A6L2JSL0_TANCI</name>